<gene>
    <name evidence="4" type="ORF">FFLO_02172</name>
</gene>
<accession>A0A8K0JPD9</accession>
<dbReference type="GO" id="GO:0044183">
    <property type="term" value="F:protein folding chaperone"/>
    <property type="evidence" value="ECO:0007669"/>
    <property type="project" value="TreeGrafter"/>
</dbReference>
<comment type="caution">
    <text evidence="4">The sequence shown here is derived from an EMBL/GenBank/DDBJ whole genome shotgun (WGS) entry which is preliminary data.</text>
</comment>
<evidence type="ECO:0000256" key="1">
    <source>
        <dbReference type="ARBA" id="ARBA00008045"/>
    </source>
</evidence>
<dbReference type="SUPFAM" id="SSF46579">
    <property type="entry name" value="Prefoldin"/>
    <property type="match status" value="1"/>
</dbReference>
<dbReference type="PANTHER" id="PTHR20903">
    <property type="entry name" value="PREFOLDIN SUBUNIT 1-RELATED"/>
    <property type="match status" value="1"/>
</dbReference>
<sequence>MANLSDDTLHKILQQIQQQAVVSQRSLNQVNGQIAAKSREKRILELTTRQLDAIPAGDDVKMYKGVGKAFLMEPRKDIRAQQTEEDKTLTEDLANLSKKAKFLQKQVDDAQGQLKDIFHSQNRERDS</sequence>
<dbReference type="Proteomes" id="UP000812966">
    <property type="component" value="Unassembled WGS sequence"/>
</dbReference>
<dbReference type="OrthoDB" id="2015447at2759"/>
<evidence type="ECO:0008006" key="6">
    <source>
        <dbReference type="Google" id="ProtNLM"/>
    </source>
</evidence>
<proteinExistence type="inferred from homology"/>
<dbReference type="PANTHER" id="PTHR20903:SF0">
    <property type="entry name" value="PREFOLDIN SUBUNIT 1"/>
    <property type="match status" value="1"/>
</dbReference>
<feature type="coiled-coil region" evidence="3">
    <location>
        <begin position="86"/>
        <end position="113"/>
    </location>
</feature>
<dbReference type="GO" id="GO:0051082">
    <property type="term" value="F:unfolded protein binding"/>
    <property type="evidence" value="ECO:0007669"/>
    <property type="project" value="InterPro"/>
</dbReference>
<dbReference type="GO" id="GO:0005737">
    <property type="term" value="C:cytoplasm"/>
    <property type="evidence" value="ECO:0007669"/>
    <property type="project" value="TreeGrafter"/>
</dbReference>
<protein>
    <recommendedName>
        <fullName evidence="6">Prefoldin subunit 1</fullName>
    </recommendedName>
</protein>
<dbReference type="Pfam" id="PF01920">
    <property type="entry name" value="Prefoldin_2"/>
    <property type="match status" value="1"/>
</dbReference>
<dbReference type="InterPro" id="IPR009053">
    <property type="entry name" value="Prefoldin"/>
</dbReference>
<keyword evidence="5" id="KW-1185">Reference proteome</keyword>
<dbReference type="GO" id="GO:0016272">
    <property type="term" value="C:prefoldin complex"/>
    <property type="evidence" value="ECO:0007669"/>
    <property type="project" value="InterPro"/>
</dbReference>
<evidence type="ECO:0000256" key="3">
    <source>
        <dbReference type="SAM" id="Coils"/>
    </source>
</evidence>
<comment type="similarity">
    <text evidence="1">Belongs to the prefoldin subunit beta family.</text>
</comment>
<dbReference type="AlphaFoldDB" id="A0A8K0JPD9"/>
<organism evidence="4 5">
    <name type="scientific">Filobasidium floriforme</name>
    <dbReference type="NCBI Taxonomy" id="5210"/>
    <lineage>
        <taxon>Eukaryota</taxon>
        <taxon>Fungi</taxon>
        <taxon>Dikarya</taxon>
        <taxon>Basidiomycota</taxon>
        <taxon>Agaricomycotina</taxon>
        <taxon>Tremellomycetes</taxon>
        <taxon>Filobasidiales</taxon>
        <taxon>Filobasidiaceae</taxon>
        <taxon>Filobasidium</taxon>
    </lineage>
</organism>
<keyword evidence="2" id="KW-0143">Chaperone</keyword>
<dbReference type="InterPro" id="IPR002777">
    <property type="entry name" value="PFD_beta-like"/>
</dbReference>
<reference evidence="4" key="1">
    <citation type="submission" date="2020-04" db="EMBL/GenBank/DDBJ databases">
        <title>Analysis of mating type loci in Filobasidium floriforme.</title>
        <authorList>
            <person name="Nowrousian M."/>
        </authorList>
    </citation>
    <scope>NUCLEOTIDE SEQUENCE</scope>
    <source>
        <strain evidence="4">CBS 6242</strain>
    </source>
</reference>
<name>A0A8K0JPD9_9TREE</name>
<dbReference type="Gene3D" id="1.10.287.370">
    <property type="match status" value="1"/>
</dbReference>
<keyword evidence="3" id="KW-0175">Coiled coil</keyword>
<evidence type="ECO:0000313" key="5">
    <source>
        <dbReference type="Proteomes" id="UP000812966"/>
    </source>
</evidence>
<evidence type="ECO:0000313" key="4">
    <source>
        <dbReference type="EMBL" id="KAG7562392.1"/>
    </source>
</evidence>
<dbReference type="EMBL" id="JABELV010000033">
    <property type="protein sequence ID" value="KAG7562392.1"/>
    <property type="molecule type" value="Genomic_DNA"/>
</dbReference>
<evidence type="ECO:0000256" key="2">
    <source>
        <dbReference type="ARBA" id="ARBA00023186"/>
    </source>
</evidence>